<dbReference type="Proteomes" id="UP000307790">
    <property type="component" value="Unassembled WGS sequence"/>
</dbReference>
<protein>
    <submittedName>
        <fullName evidence="1">Uncharacterized protein</fullName>
    </submittedName>
</protein>
<proteinExistence type="predicted"/>
<comment type="caution">
    <text evidence="1">The sequence shown here is derived from an EMBL/GenBank/DDBJ whole genome shotgun (WGS) entry which is preliminary data.</text>
</comment>
<accession>A0A5R9ICX9</accession>
<evidence type="ECO:0000313" key="1">
    <source>
        <dbReference type="EMBL" id="TLU61213.1"/>
    </source>
</evidence>
<organism evidence="1 2">
    <name type="scientific">Thalassotalea litorea</name>
    <dbReference type="NCBI Taxonomy" id="2020715"/>
    <lineage>
        <taxon>Bacteria</taxon>
        <taxon>Pseudomonadati</taxon>
        <taxon>Pseudomonadota</taxon>
        <taxon>Gammaproteobacteria</taxon>
        <taxon>Alteromonadales</taxon>
        <taxon>Colwelliaceae</taxon>
        <taxon>Thalassotalea</taxon>
    </lineage>
</organism>
<dbReference type="EMBL" id="VCBC01000018">
    <property type="protein sequence ID" value="TLU61213.1"/>
    <property type="molecule type" value="Genomic_DNA"/>
</dbReference>
<keyword evidence="2" id="KW-1185">Reference proteome</keyword>
<evidence type="ECO:0000313" key="2">
    <source>
        <dbReference type="Proteomes" id="UP000307790"/>
    </source>
</evidence>
<dbReference type="AlphaFoldDB" id="A0A5R9ICX9"/>
<reference evidence="1 2" key="1">
    <citation type="submission" date="2019-05" db="EMBL/GenBank/DDBJ databases">
        <title>Genome sequences of Thalassotalea litorea 1K03283.</title>
        <authorList>
            <person name="Zhang D."/>
        </authorList>
    </citation>
    <scope>NUCLEOTIDE SEQUENCE [LARGE SCALE GENOMIC DNA]</scope>
    <source>
        <strain evidence="1 2">MCCC 1K03283</strain>
    </source>
</reference>
<sequence length="479" mass="54619">MVNKAQTRVDKLIFSSALSSQQLAKLIFVVTLKKRFGQETSEDRAQERACLKFLKKVADAPTTYDAMQWLNVYEGMDATLNQGMAELKDHLEQLWLRRQWLVDLHKAIEDRFTTPKIFKTQRDANAYMAQRKQAAEQAICSQPVLLDEVLLHKLVKALKKDQRFDWLSVPEEISLLEFITTWQSAFGPHLETVLRGEAQALEQALANLERKRKNEPLDERKAAREPNRDTAATLEEHIDIANGDGHHFSLTRMKTVTLTALMDAGDLAVFGAVALSALAKIDDEYQSRLQALLTEHWQRYIPIALKPISLVQAKGVTDQALSNINRPPLTEDEIDAQLLSLCVLLHFTKSRDESIKRRICFYNEIFKTMTKAFADSYAYQELPQIMAQITSLHSHVSSQCFDLDWLITKLPAQTFSYQELYRATLLDSSLKTSGSVPQAEKDMIRQLSKHWLDTGLDFKANNQATARLNQLLKTADVDR</sequence>
<name>A0A5R9ICX9_9GAMM</name>
<gene>
    <name evidence="1" type="ORF">FE810_15435</name>
</gene>
<dbReference type="RefSeq" id="WP_138321284.1">
    <property type="nucleotide sequence ID" value="NZ_VCBC01000018.1"/>
</dbReference>